<dbReference type="EMBL" id="CH476739">
    <property type="protein sequence ID" value="EIE86098.1"/>
    <property type="molecule type" value="Genomic_DNA"/>
</dbReference>
<evidence type="ECO:0000313" key="1">
    <source>
        <dbReference type="EMBL" id="EIE86098.1"/>
    </source>
</evidence>
<proteinExistence type="predicted"/>
<dbReference type="InParanoid" id="I1CCB8"/>
<dbReference type="RefSeq" id="XP_067521494.1">
    <property type="nucleotide sequence ID" value="XM_067665393.1"/>
</dbReference>
<sequence length="73" mass="8589">MWFRLATTSINVKEVYLKVHAYQLLFANSFFFGAFENNNLSFLKEDSNGILCSKVSRDNDYRITKLWGRSESR</sequence>
<keyword evidence="2" id="KW-1185">Reference proteome</keyword>
<organism evidence="1 2">
    <name type="scientific">Rhizopus delemar (strain RA 99-880 / ATCC MYA-4621 / FGSC 9543 / NRRL 43880)</name>
    <name type="common">Mucormycosis agent</name>
    <name type="synonym">Rhizopus arrhizus var. delemar</name>
    <dbReference type="NCBI Taxonomy" id="246409"/>
    <lineage>
        <taxon>Eukaryota</taxon>
        <taxon>Fungi</taxon>
        <taxon>Fungi incertae sedis</taxon>
        <taxon>Mucoromycota</taxon>
        <taxon>Mucoromycotina</taxon>
        <taxon>Mucoromycetes</taxon>
        <taxon>Mucorales</taxon>
        <taxon>Mucorineae</taxon>
        <taxon>Rhizopodaceae</taxon>
        <taxon>Rhizopus</taxon>
    </lineage>
</organism>
<dbReference type="GeneID" id="93617774"/>
<name>I1CCB8_RHIO9</name>
<dbReference type="VEuPathDB" id="FungiDB:RO3G_10809"/>
<evidence type="ECO:0000313" key="2">
    <source>
        <dbReference type="Proteomes" id="UP000009138"/>
    </source>
</evidence>
<dbReference type="AlphaFoldDB" id="I1CCB8"/>
<protein>
    <submittedName>
        <fullName evidence="1">Uncharacterized protein</fullName>
    </submittedName>
</protein>
<accession>I1CCB8</accession>
<dbReference type="Proteomes" id="UP000009138">
    <property type="component" value="Unassembled WGS sequence"/>
</dbReference>
<gene>
    <name evidence="1" type="ORF">RO3G_10809</name>
</gene>
<reference evidence="1 2" key="1">
    <citation type="journal article" date="2009" name="PLoS Genet.">
        <title>Genomic analysis of the basal lineage fungus Rhizopus oryzae reveals a whole-genome duplication.</title>
        <authorList>
            <person name="Ma L.-J."/>
            <person name="Ibrahim A.S."/>
            <person name="Skory C."/>
            <person name="Grabherr M.G."/>
            <person name="Burger G."/>
            <person name="Butler M."/>
            <person name="Elias M."/>
            <person name="Idnurm A."/>
            <person name="Lang B.F."/>
            <person name="Sone T."/>
            <person name="Abe A."/>
            <person name="Calvo S.E."/>
            <person name="Corrochano L.M."/>
            <person name="Engels R."/>
            <person name="Fu J."/>
            <person name="Hansberg W."/>
            <person name="Kim J.-M."/>
            <person name="Kodira C.D."/>
            <person name="Koehrsen M.J."/>
            <person name="Liu B."/>
            <person name="Miranda-Saavedra D."/>
            <person name="O'Leary S."/>
            <person name="Ortiz-Castellanos L."/>
            <person name="Poulter R."/>
            <person name="Rodriguez-Romero J."/>
            <person name="Ruiz-Herrera J."/>
            <person name="Shen Y.-Q."/>
            <person name="Zeng Q."/>
            <person name="Galagan J."/>
            <person name="Birren B.W."/>
            <person name="Cuomo C.A."/>
            <person name="Wickes B.L."/>
        </authorList>
    </citation>
    <scope>NUCLEOTIDE SEQUENCE [LARGE SCALE GENOMIC DNA]</scope>
    <source>
        <strain evidence="2">RA 99-880 / ATCC MYA-4621 / FGSC 9543 / NRRL 43880</strain>
    </source>
</reference>